<feature type="transmembrane region" description="Helical" evidence="1">
    <location>
        <begin position="51"/>
        <end position="71"/>
    </location>
</feature>
<dbReference type="OrthoDB" id="87655at2"/>
<sequence length="234" mass="25818">MPSRELRRRMICLGVGLALAGLGVALSTQAGLGTTPISSVPYVLTFLSPLSFGTWTFIFNILFIIGQMILLKKEFRRIQYFQLVVITIFGVFIDVGMYLTEFYIPDAYWKQIVELLLGCFVLAAGITCELTADLIYIPGEGFAQAFCYAKKKEFGLVKVGLDVSLVVTALAISLIGARQILGLREGTFIAAFAVGWMIRLLLQHVDFLRAWCYGAPQPADKAKALTMDAQLSIK</sequence>
<protein>
    <recommendedName>
        <fullName evidence="4">Membrane protein YczE</fullName>
    </recommendedName>
</protein>
<proteinExistence type="predicted"/>
<dbReference type="PANTHER" id="PTHR40078:SF1">
    <property type="entry name" value="INTEGRAL MEMBRANE PROTEIN"/>
    <property type="match status" value="1"/>
</dbReference>
<feature type="transmembrane region" description="Helical" evidence="1">
    <location>
        <begin position="186"/>
        <end position="202"/>
    </location>
</feature>
<keyword evidence="1" id="KW-0472">Membrane</keyword>
<keyword evidence="3" id="KW-1185">Reference proteome</keyword>
<feature type="transmembrane region" description="Helical" evidence="1">
    <location>
        <begin position="83"/>
        <end position="103"/>
    </location>
</feature>
<evidence type="ECO:0000313" key="3">
    <source>
        <dbReference type="Proteomes" id="UP000183994"/>
    </source>
</evidence>
<dbReference type="InterPro" id="IPR038750">
    <property type="entry name" value="YczE/YyaS-like"/>
</dbReference>
<dbReference type="Pfam" id="PF19700">
    <property type="entry name" value="DUF6198"/>
    <property type="match status" value="1"/>
</dbReference>
<dbReference type="PANTHER" id="PTHR40078">
    <property type="entry name" value="INTEGRAL MEMBRANE PROTEIN-RELATED"/>
    <property type="match status" value="1"/>
</dbReference>
<accession>A0A1M6BM28</accession>
<feature type="transmembrane region" description="Helical" evidence="1">
    <location>
        <begin position="115"/>
        <end position="138"/>
    </location>
</feature>
<evidence type="ECO:0000313" key="2">
    <source>
        <dbReference type="EMBL" id="SHI49789.1"/>
    </source>
</evidence>
<dbReference type="AlphaFoldDB" id="A0A1M6BM28"/>
<gene>
    <name evidence="2" type="ORF">SAMN02745216_00022</name>
</gene>
<dbReference type="EMBL" id="FQZU01000001">
    <property type="protein sequence ID" value="SHI49789.1"/>
    <property type="molecule type" value="Genomic_DNA"/>
</dbReference>
<keyword evidence="1" id="KW-0812">Transmembrane</keyword>
<dbReference type="Proteomes" id="UP000183994">
    <property type="component" value="Unassembled WGS sequence"/>
</dbReference>
<dbReference type="RefSeq" id="WP_139264558.1">
    <property type="nucleotide sequence ID" value="NZ_FQZU01000001.1"/>
</dbReference>
<keyword evidence="1" id="KW-1133">Transmembrane helix</keyword>
<organism evidence="2 3">
    <name type="scientific">Desulfatibacillum alkenivorans DSM 16219</name>
    <dbReference type="NCBI Taxonomy" id="1121393"/>
    <lineage>
        <taxon>Bacteria</taxon>
        <taxon>Pseudomonadati</taxon>
        <taxon>Thermodesulfobacteriota</taxon>
        <taxon>Desulfobacteria</taxon>
        <taxon>Desulfobacterales</taxon>
        <taxon>Desulfatibacillaceae</taxon>
        <taxon>Desulfatibacillum</taxon>
    </lineage>
</organism>
<name>A0A1M6BM28_9BACT</name>
<evidence type="ECO:0000256" key="1">
    <source>
        <dbReference type="SAM" id="Phobius"/>
    </source>
</evidence>
<evidence type="ECO:0008006" key="4">
    <source>
        <dbReference type="Google" id="ProtNLM"/>
    </source>
</evidence>
<reference evidence="3" key="1">
    <citation type="submission" date="2016-11" db="EMBL/GenBank/DDBJ databases">
        <authorList>
            <person name="Varghese N."/>
            <person name="Submissions S."/>
        </authorList>
    </citation>
    <scope>NUCLEOTIDE SEQUENCE [LARGE SCALE GENOMIC DNA]</scope>
    <source>
        <strain evidence="3">DSM 16219</strain>
    </source>
</reference>
<feature type="transmembrane region" description="Helical" evidence="1">
    <location>
        <begin position="159"/>
        <end position="180"/>
    </location>
</feature>